<proteinExistence type="predicted"/>
<keyword evidence="2" id="KW-1185">Reference proteome</keyword>
<evidence type="ECO:0000313" key="2">
    <source>
        <dbReference type="Proteomes" id="UP000054359"/>
    </source>
</evidence>
<dbReference type="OMA" id="AKSHGTN"/>
<accession>A0A087SZR6</accession>
<dbReference type="EMBL" id="KK112714">
    <property type="protein sequence ID" value="KFM58355.1"/>
    <property type="molecule type" value="Genomic_DNA"/>
</dbReference>
<dbReference type="Proteomes" id="UP000054359">
    <property type="component" value="Unassembled WGS sequence"/>
</dbReference>
<evidence type="ECO:0000313" key="1">
    <source>
        <dbReference type="EMBL" id="KFM58355.1"/>
    </source>
</evidence>
<gene>
    <name evidence="1" type="ORF">X975_23588</name>
</gene>
<dbReference type="AlphaFoldDB" id="A0A087SZR6"/>
<sequence>MLKFMENNENVNDASILLNFFESNKKFNYKSRRIIKVQPNSISRRKEGRHRGAKRLSSGRPLKALVSKTKHKKQKRCFSAAVAMNVPNAKSHGTNH</sequence>
<protein>
    <submittedName>
        <fullName evidence="1">Uncharacterized protein</fullName>
    </submittedName>
</protein>
<reference evidence="1 2" key="1">
    <citation type="submission" date="2013-11" db="EMBL/GenBank/DDBJ databases">
        <title>Genome sequencing of Stegodyphus mimosarum.</title>
        <authorList>
            <person name="Bechsgaard J."/>
        </authorList>
    </citation>
    <scope>NUCLEOTIDE SEQUENCE [LARGE SCALE GENOMIC DNA]</scope>
</reference>
<organism evidence="1 2">
    <name type="scientific">Stegodyphus mimosarum</name>
    <name type="common">African social velvet spider</name>
    <dbReference type="NCBI Taxonomy" id="407821"/>
    <lineage>
        <taxon>Eukaryota</taxon>
        <taxon>Metazoa</taxon>
        <taxon>Ecdysozoa</taxon>
        <taxon>Arthropoda</taxon>
        <taxon>Chelicerata</taxon>
        <taxon>Arachnida</taxon>
        <taxon>Araneae</taxon>
        <taxon>Araneomorphae</taxon>
        <taxon>Entelegynae</taxon>
        <taxon>Eresoidea</taxon>
        <taxon>Eresidae</taxon>
        <taxon>Stegodyphus</taxon>
    </lineage>
</organism>
<name>A0A087SZR6_STEMI</name>
<feature type="non-terminal residue" evidence="1">
    <location>
        <position position="96"/>
    </location>
</feature>